<name>A0A329S7Q9_9STRA</name>
<gene>
    <name evidence="1" type="ORF">PC110_g10717</name>
</gene>
<dbReference type="OrthoDB" id="136913at2759"/>
<dbReference type="Proteomes" id="UP000251314">
    <property type="component" value="Unassembled WGS sequence"/>
</dbReference>
<organism evidence="1 2">
    <name type="scientific">Phytophthora cactorum</name>
    <dbReference type="NCBI Taxonomy" id="29920"/>
    <lineage>
        <taxon>Eukaryota</taxon>
        <taxon>Sar</taxon>
        <taxon>Stramenopiles</taxon>
        <taxon>Oomycota</taxon>
        <taxon>Peronosporomycetes</taxon>
        <taxon>Peronosporales</taxon>
        <taxon>Peronosporaceae</taxon>
        <taxon>Phytophthora</taxon>
    </lineage>
</organism>
<dbReference type="EMBL" id="MJFZ01000256">
    <property type="protein sequence ID" value="RAW32943.1"/>
    <property type="molecule type" value="Genomic_DNA"/>
</dbReference>
<evidence type="ECO:0000313" key="1">
    <source>
        <dbReference type="EMBL" id="RAW32943.1"/>
    </source>
</evidence>
<protein>
    <submittedName>
        <fullName evidence="1">Uncharacterized protein</fullName>
    </submittedName>
</protein>
<dbReference type="AlphaFoldDB" id="A0A329S7Q9"/>
<proteinExistence type="predicted"/>
<reference evidence="1 2" key="1">
    <citation type="submission" date="2018-01" db="EMBL/GenBank/DDBJ databases">
        <title>Draft genome of the strawberry crown rot pathogen Phytophthora cactorum.</title>
        <authorList>
            <person name="Armitage A.D."/>
            <person name="Lysoe E."/>
            <person name="Nellist C.F."/>
            <person name="Harrison R.J."/>
            <person name="Brurberg M.B."/>
        </authorList>
    </citation>
    <scope>NUCLEOTIDE SEQUENCE [LARGE SCALE GENOMIC DNA]</scope>
    <source>
        <strain evidence="1 2">10300</strain>
    </source>
</reference>
<evidence type="ECO:0000313" key="2">
    <source>
        <dbReference type="Proteomes" id="UP000251314"/>
    </source>
</evidence>
<dbReference type="VEuPathDB" id="FungiDB:PC110_g10717"/>
<sequence>MLSSEDYASIIKSVAVDLGVAPTDSTLHCNVSWYCKGLDIRDTMRNDTKDARNAAIAKILCPRDPARCIIAYKNENRTPLPIDSITFNPERYSGMLIKFSTPYMTTGSFPTDKFIEMGKLIYHKLAKKSRGVCPADADYPKHRKIMRVVSMMQSYWFENSKSSKRFRPKLTTVKLFRSGRINLDHVNDHDQAVTIRAFIVDQIKNNWSEVVYYDDDE</sequence>
<keyword evidence="2" id="KW-1185">Reference proteome</keyword>
<comment type="caution">
    <text evidence="1">The sequence shown here is derived from an EMBL/GenBank/DDBJ whole genome shotgun (WGS) entry which is preliminary data.</text>
</comment>
<accession>A0A329S7Q9</accession>